<dbReference type="PROSITE" id="PS00138">
    <property type="entry name" value="SUBTILASE_SER"/>
    <property type="match status" value="1"/>
</dbReference>
<dbReference type="Pfam" id="PF17766">
    <property type="entry name" value="fn3_6"/>
    <property type="match status" value="1"/>
</dbReference>
<dbReference type="PROSITE" id="PS51892">
    <property type="entry name" value="SUBTILASE"/>
    <property type="match status" value="1"/>
</dbReference>
<evidence type="ECO:0000256" key="5">
    <source>
        <dbReference type="ARBA" id="ARBA00022825"/>
    </source>
</evidence>
<sequence>MSSQVSCWVLLVVIVLLKFTVVAGGAYDDQTKVHIVYLGETEHDDPELETAVHLGMLESLLGSKRDASESMIYSYRHGFSGFAAHLTDSQAKKISEHPSVVQVTPNSYYELQTTRTFDYLGVYQSNPTGLLRRANLGEDIIIGVFDSGVWPELESFNDRELGPIPARWKGRCVDGEKFDSKKNCNKKLIGTRYYNMDSRISKTEFMSARESDPHGSHVASIAGSSFVPNVSNHGLGIGTMRGGAPNARIAIYKVCWQGSCSDAATLKAMDDAIADGVDLMSLSLAKSIPVLTETSKQNGISYGAFHAISKGIPVLCAGGNYGPSAYTISNIAPWIITVAATSLDRWFPTPLTLDNNVTILARTPYKGKEIQGDLMFVECANEITSATKDKVVLVFMTRCDNLEETLITKVAEADSKALIIASKRVDAISVVEFNPIVIRVDYEQGTVIMKYISSTSLPTIKISSAITLIGPLISTKVADFSGRGPSSLSPYVLKPDIAAPGVAIVAACNPLKPGAESGFTAESGTSMSTPVVAGLVALLRAVHPDWSPAALRSALVTTASTTDPYGEPIFAEGLSQKLADPFDFGGGLVNPEKASDPGLVYDAGAEDYLRFLCASGYDETSITKMASKTTPYQCPSPRPSMLDLNLPSITVPFLKGEVTVTRTVTNVGPVFSFYKLIVEPPFGVTIDVAPNVLAFNTYVKQLSFNVTISTTHQANSIYYFGSLTWTDCSHHKVTIPISVRTQKLMYFNH</sequence>
<dbReference type="InterPro" id="IPR010259">
    <property type="entry name" value="S8pro/Inhibitor_I9"/>
</dbReference>
<organism evidence="13 14">
    <name type="scientific">Arabis nemorensis</name>
    <dbReference type="NCBI Taxonomy" id="586526"/>
    <lineage>
        <taxon>Eukaryota</taxon>
        <taxon>Viridiplantae</taxon>
        <taxon>Streptophyta</taxon>
        <taxon>Embryophyta</taxon>
        <taxon>Tracheophyta</taxon>
        <taxon>Spermatophyta</taxon>
        <taxon>Magnoliopsida</taxon>
        <taxon>eudicotyledons</taxon>
        <taxon>Gunneridae</taxon>
        <taxon>Pentapetalae</taxon>
        <taxon>rosids</taxon>
        <taxon>malvids</taxon>
        <taxon>Brassicales</taxon>
        <taxon>Brassicaceae</taxon>
        <taxon>Arabideae</taxon>
        <taxon>Arabis</taxon>
    </lineage>
</organism>
<evidence type="ECO:0000313" key="14">
    <source>
        <dbReference type="Proteomes" id="UP000489600"/>
    </source>
</evidence>
<evidence type="ECO:0000256" key="7">
    <source>
        <dbReference type="PIRSR" id="PIRSR615500-1"/>
    </source>
</evidence>
<accession>A0A565CKX9</accession>
<dbReference type="GO" id="GO:0006508">
    <property type="term" value="P:proteolysis"/>
    <property type="evidence" value="ECO:0007669"/>
    <property type="project" value="UniProtKB-KW"/>
</dbReference>
<gene>
    <name evidence="13" type="ORF">ANE_LOCUS24625</name>
</gene>
<dbReference type="InterPro" id="IPR023828">
    <property type="entry name" value="Peptidase_S8_Ser-AS"/>
</dbReference>
<feature type="domain" description="Peptidase S8/S53" evidence="10">
    <location>
        <begin position="137"/>
        <end position="561"/>
    </location>
</feature>
<dbReference type="Gene3D" id="3.40.50.200">
    <property type="entry name" value="Peptidase S8/S53 domain"/>
    <property type="match status" value="1"/>
</dbReference>
<evidence type="ECO:0000256" key="4">
    <source>
        <dbReference type="ARBA" id="ARBA00022801"/>
    </source>
</evidence>
<evidence type="ECO:0000259" key="10">
    <source>
        <dbReference type="Pfam" id="PF00082"/>
    </source>
</evidence>
<dbReference type="OrthoDB" id="545077at2759"/>
<dbReference type="FunFam" id="3.40.50.200:FF:000006">
    <property type="entry name" value="Subtilisin-like protease SBT1.5"/>
    <property type="match status" value="1"/>
</dbReference>
<dbReference type="PANTHER" id="PTHR10795">
    <property type="entry name" value="PROPROTEIN CONVERTASE SUBTILISIN/KEXIN"/>
    <property type="match status" value="1"/>
</dbReference>
<feature type="active site" description="Charge relay system" evidence="7 8">
    <location>
        <position position="146"/>
    </location>
</feature>
<dbReference type="Gene3D" id="2.60.40.2310">
    <property type="match status" value="1"/>
</dbReference>
<dbReference type="Proteomes" id="UP000489600">
    <property type="component" value="Unassembled WGS sequence"/>
</dbReference>
<feature type="active site" description="Charge relay system" evidence="7 8">
    <location>
        <position position="214"/>
    </location>
</feature>
<keyword evidence="14" id="KW-1185">Reference proteome</keyword>
<proteinExistence type="inferred from homology"/>
<feature type="domain" description="Inhibitor I9" evidence="11">
    <location>
        <begin position="33"/>
        <end position="112"/>
    </location>
</feature>
<comment type="similarity">
    <text evidence="1 8">Belongs to the peptidase S8 family.</text>
</comment>
<evidence type="ECO:0000256" key="1">
    <source>
        <dbReference type="ARBA" id="ARBA00011073"/>
    </source>
</evidence>
<comment type="caution">
    <text evidence="13">The sequence shown here is derived from an EMBL/GenBank/DDBJ whole genome shotgun (WGS) entry which is preliminary data.</text>
</comment>
<evidence type="ECO:0000256" key="2">
    <source>
        <dbReference type="ARBA" id="ARBA00022670"/>
    </source>
</evidence>
<dbReference type="InterPro" id="IPR000209">
    <property type="entry name" value="Peptidase_S8/S53_dom"/>
</dbReference>
<dbReference type="Pfam" id="PF00082">
    <property type="entry name" value="Peptidase_S8"/>
    <property type="match status" value="1"/>
</dbReference>
<feature type="domain" description="Subtilisin-like protease fibronectin type-III" evidence="12">
    <location>
        <begin position="643"/>
        <end position="739"/>
    </location>
</feature>
<evidence type="ECO:0000256" key="6">
    <source>
        <dbReference type="ARBA" id="ARBA00023180"/>
    </source>
</evidence>
<dbReference type="FunFam" id="2.60.40.2310:FF:000001">
    <property type="entry name" value="Subtilisin-like protease SBT1.5"/>
    <property type="match status" value="1"/>
</dbReference>
<dbReference type="PRINTS" id="PR00723">
    <property type="entry name" value="SUBTILISIN"/>
</dbReference>
<dbReference type="GO" id="GO:0004252">
    <property type="term" value="F:serine-type endopeptidase activity"/>
    <property type="evidence" value="ECO:0007669"/>
    <property type="project" value="UniProtKB-UniRule"/>
</dbReference>
<dbReference type="InterPro" id="IPR036852">
    <property type="entry name" value="Peptidase_S8/S53_dom_sf"/>
</dbReference>
<dbReference type="EMBL" id="CABITT030000008">
    <property type="protein sequence ID" value="VVB14181.1"/>
    <property type="molecule type" value="Genomic_DNA"/>
</dbReference>
<dbReference type="AlphaFoldDB" id="A0A565CKX9"/>
<dbReference type="SUPFAM" id="SSF52743">
    <property type="entry name" value="Subtilisin-like"/>
    <property type="match status" value="1"/>
</dbReference>
<evidence type="ECO:0000259" key="11">
    <source>
        <dbReference type="Pfam" id="PF05922"/>
    </source>
</evidence>
<evidence type="ECO:0000259" key="12">
    <source>
        <dbReference type="Pfam" id="PF17766"/>
    </source>
</evidence>
<keyword evidence="2 8" id="KW-0645">Protease</keyword>
<keyword evidence="5 8" id="KW-0720">Serine protease</keyword>
<keyword evidence="6" id="KW-0325">Glycoprotein</keyword>
<feature type="chain" id="PRO_5021968282" description="Subtilisin-like protease fibronectin type-III domain-containing protein" evidence="9">
    <location>
        <begin position="25"/>
        <end position="749"/>
    </location>
</feature>
<evidence type="ECO:0000256" key="9">
    <source>
        <dbReference type="SAM" id="SignalP"/>
    </source>
</evidence>
<dbReference type="InterPro" id="IPR037045">
    <property type="entry name" value="S8pro/Inhibitor_I9_sf"/>
</dbReference>
<dbReference type="InterPro" id="IPR045051">
    <property type="entry name" value="SBT"/>
</dbReference>
<dbReference type="FunFam" id="3.30.70.80:FF:000002">
    <property type="entry name" value="Subtilisin-like protease SBT5.3"/>
    <property type="match status" value="1"/>
</dbReference>
<dbReference type="CDD" id="cd04852">
    <property type="entry name" value="Peptidases_S8_3"/>
    <property type="match status" value="1"/>
</dbReference>
<dbReference type="Gene3D" id="3.50.30.30">
    <property type="match status" value="1"/>
</dbReference>
<feature type="active site" description="Charge relay system" evidence="7 8">
    <location>
        <position position="526"/>
    </location>
</feature>
<name>A0A565CKX9_9BRAS</name>
<keyword evidence="4 8" id="KW-0378">Hydrolase</keyword>
<protein>
    <recommendedName>
        <fullName evidence="15">Subtilisin-like protease fibronectin type-III domain-containing protein</fullName>
    </recommendedName>
</protein>
<dbReference type="InterPro" id="IPR041469">
    <property type="entry name" value="Subtilisin-like_FN3"/>
</dbReference>
<dbReference type="Gene3D" id="3.30.70.80">
    <property type="entry name" value="Peptidase S8 propeptide/proteinase inhibitor I9"/>
    <property type="match status" value="1"/>
</dbReference>
<feature type="signal peptide" evidence="9">
    <location>
        <begin position="1"/>
        <end position="24"/>
    </location>
</feature>
<evidence type="ECO:0000256" key="8">
    <source>
        <dbReference type="PROSITE-ProRule" id="PRU01240"/>
    </source>
</evidence>
<evidence type="ECO:0000313" key="13">
    <source>
        <dbReference type="EMBL" id="VVB14181.1"/>
    </source>
</evidence>
<keyword evidence="3 9" id="KW-0732">Signal</keyword>
<dbReference type="InterPro" id="IPR015500">
    <property type="entry name" value="Peptidase_S8_subtilisin-rel"/>
</dbReference>
<reference evidence="13" key="1">
    <citation type="submission" date="2019-07" db="EMBL/GenBank/DDBJ databases">
        <authorList>
            <person name="Dittberner H."/>
        </authorList>
    </citation>
    <scope>NUCLEOTIDE SEQUENCE [LARGE SCALE GENOMIC DNA]</scope>
</reference>
<dbReference type="InterPro" id="IPR034197">
    <property type="entry name" value="Peptidases_S8_3"/>
</dbReference>
<dbReference type="Pfam" id="PF05922">
    <property type="entry name" value="Inhibitor_I9"/>
    <property type="match status" value="1"/>
</dbReference>
<evidence type="ECO:0008006" key="15">
    <source>
        <dbReference type="Google" id="ProtNLM"/>
    </source>
</evidence>
<evidence type="ECO:0000256" key="3">
    <source>
        <dbReference type="ARBA" id="ARBA00022729"/>
    </source>
</evidence>